<evidence type="ECO:0000313" key="2">
    <source>
        <dbReference type="EMBL" id="GEP59219.1"/>
    </source>
</evidence>
<dbReference type="Pfam" id="PF07045">
    <property type="entry name" value="DUF1330"/>
    <property type="match status" value="1"/>
</dbReference>
<accession>A0A512NJU3</accession>
<sequence>MPAYMIVEVETTDEALMAEYRKHTPGLVAKFGGKFIVRGGKTRTLEGGWTPPRVVVLEFPSYEAAEKFYESPEYKPVLEMRLKAGKSKAILVDGHSG</sequence>
<dbReference type="InterPro" id="IPR010753">
    <property type="entry name" value="DUF1330"/>
</dbReference>
<dbReference type="PANTHER" id="PTHR41521:SF4">
    <property type="entry name" value="BLR0684 PROTEIN"/>
    <property type="match status" value="1"/>
</dbReference>
<dbReference type="RefSeq" id="WP_147154576.1">
    <property type="nucleotide sequence ID" value="NZ_BKAJ01000122.1"/>
</dbReference>
<gene>
    <name evidence="2" type="ORF">RSO01_63850</name>
</gene>
<dbReference type="EMBL" id="BKAJ01000122">
    <property type="protein sequence ID" value="GEP59219.1"/>
    <property type="molecule type" value="Genomic_DNA"/>
</dbReference>
<reference evidence="2 3" key="1">
    <citation type="submission" date="2019-07" db="EMBL/GenBank/DDBJ databases">
        <title>Whole genome shotgun sequence of Reyranella soli NBRC 108950.</title>
        <authorList>
            <person name="Hosoyama A."/>
            <person name="Uohara A."/>
            <person name="Ohji S."/>
            <person name="Ichikawa N."/>
        </authorList>
    </citation>
    <scope>NUCLEOTIDE SEQUENCE [LARGE SCALE GENOMIC DNA]</scope>
    <source>
        <strain evidence="2 3">NBRC 108950</strain>
    </source>
</reference>
<comment type="caution">
    <text evidence="2">The sequence shown here is derived from an EMBL/GenBank/DDBJ whole genome shotgun (WGS) entry which is preliminary data.</text>
</comment>
<dbReference type="AlphaFoldDB" id="A0A512NJU3"/>
<dbReference type="SUPFAM" id="SSF54909">
    <property type="entry name" value="Dimeric alpha+beta barrel"/>
    <property type="match status" value="1"/>
</dbReference>
<feature type="domain" description="DUF1330" evidence="1">
    <location>
        <begin position="2"/>
        <end position="94"/>
    </location>
</feature>
<dbReference type="OrthoDB" id="9806380at2"/>
<dbReference type="Gene3D" id="3.30.70.100">
    <property type="match status" value="1"/>
</dbReference>
<proteinExistence type="predicted"/>
<dbReference type="InterPro" id="IPR011008">
    <property type="entry name" value="Dimeric_a/b-barrel"/>
</dbReference>
<keyword evidence="3" id="KW-1185">Reference proteome</keyword>
<evidence type="ECO:0000259" key="1">
    <source>
        <dbReference type="Pfam" id="PF07045"/>
    </source>
</evidence>
<protein>
    <recommendedName>
        <fullName evidence="1">DUF1330 domain-containing protein</fullName>
    </recommendedName>
</protein>
<organism evidence="2 3">
    <name type="scientific">Reyranella soli</name>
    <dbReference type="NCBI Taxonomy" id="1230389"/>
    <lineage>
        <taxon>Bacteria</taxon>
        <taxon>Pseudomonadati</taxon>
        <taxon>Pseudomonadota</taxon>
        <taxon>Alphaproteobacteria</taxon>
        <taxon>Hyphomicrobiales</taxon>
        <taxon>Reyranellaceae</taxon>
        <taxon>Reyranella</taxon>
    </lineage>
</organism>
<name>A0A512NJU3_9HYPH</name>
<dbReference type="PANTHER" id="PTHR41521">
    <property type="match status" value="1"/>
</dbReference>
<dbReference type="Proteomes" id="UP000321058">
    <property type="component" value="Unassembled WGS sequence"/>
</dbReference>
<evidence type="ECO:0000313" key="3">
    <source>
        <dbReference type="Proteomes" id="UP000321058"/>
    </source>
</evidence>